<keyword evidence="6 10" id="KW-0406">Ion transport</keyword>
<name>A0A0B6X3N7_9BACT</name>
<keyword evidence="7 10" id="KW-0472">Membrane</keyword>
<keyword evidence="8 10" id="KW-0139">CF(1)</keyword>
<dbReference type="OrthoDB" id="9804110at2"/>
<evidence type="ECO:0000256" key="8">
    <source>
        <dbReference type="ARBA" id="ARBA00023196"/>
    </source>
</evidence>
<dbReference type="AlphaFoldDB" id="A0A0B6X3N7"/>
<dbReference type="Pfam" id="PF02823">
    <property type="entry name" value="ATP-synt_DE_N"/>
    <property type="match status" value="1"/>
</dbReference>
<dbReference type="InterPro" id="IPR020546">
    <property type="entry name" value="ATP_synth_F1_dsu/esu_N"/>
</dbReference>
<dbReference type="CDD" id="cd12152">
    <property type="entry name" value="F1-ATPase_delta"/>
    <property type="match status" value="1"/>
</dbReference>
<accession>A0A0B6X3N7</accession>
<dbReference type="GO" id="GO:0046933">
    <property type="term" value="F:proton-transporting ATP synthase activity, rotational mechanism"/>
    <property type="evidence" value="ECO:0007669"/>
    <property type="project" value="UniProtKB-UniRule"/>
</dbReference>
<dbReference type="PANTHER" id="PTHR13822">
    <property type="entry name" value="ATP SYNTHASE DELTA/EPSILON CHAIN"/>
    <property type="match status" value="1"/>
</dbReference>
<gene>
    <name evidence="10" type="primary">atpC</name>
    <name evidence="14" type="ORF">PYK22_02956</name>
</gene>
<comment type="subcellular location">
    <subcellularLocation>
        <location evidence="2 10">Cell membrane</location>
        <topology evidence="2 10">Peripheral membrane protein</topology>
    </subcellularLocation>
</comment>
<evidence type="ECO:0000256" key="9">
    <source>
        <dbReference type="ARBA" id="ARBA00023310"/>
    </source>
</evidence>
<evidence type="ECO:0000256" key="4">
    <source>
        <dbReference type="ARBA" id="ARBA00011648"/>
    </source>
</evidence>
<keyword evidence="15" id="KW-1185">Reference proteome</keyword>
<dbReference type="GO" id="GO:0005886">
    <property type="term" value="C:plasma membrane"/>
    <property type="evidence" value="ECO:0007669"/>
    <property type="project" value="UniProtKB-SubCell"/>
</dbReference>
<evidence type="ECO:0000259" key="13">
    <source>
        <dbReference type="Pfam" id="PF02823"/>
    </source>
</evidence>
<dbReference type="HAMAP" id="MF_00530">
    <property type="entry name" value="ATP_synth_epsil_bac"/>
    <property type="match status" value="1"/>
</dbReference>
<comment type="similarity">
    <text evidence="3 10 11">Belongs to the ATPase epsilon chain family.</text>
</comment>
<feature type="domain" description="ATP synthase F1 complex delta/epsilon subunit N-terminal" evidence="13">
    <location>
        <begin position="5"/>
        <end position="83"/>
    </location>
</feature>
<dbReference type="RefSeq" id="WP_041978426.1">
    <property type="nucleotide sequence ID" value="NZ_CBXV010000008.1"/>
</dbReference>
<dbReference type="GO" id="GO:0016787">
    <property type="term" value="F:hydrolase activity"/>
    <property type="evidence" value="ECO:0007669"/>
    <property type="project" value="UniProtKB-KW"/>
</dbReference>
<evidence type="ECO:0000256" key="2">
    <source>
        <dbReference type="ARBA" id="ARBA00004202"/>
    </source>
</evidence>
<sequence length="140" mass="15301">MAEQIQLEVITPERRVVSERVDAVTVPALGGEIGVLPGHAPLISQIQTGILSYTQGGATHRLHVSGGFVEVSDDQVTVLADVAELPEEIDAARARRAREQAEKILSSFSGDQEEFARAMAKLERSLVRIQLAEEFEAIRR</sequence>
<dbReference type="Gene3D" id="2.60.15.10">
    <property type="entry name" value="F0F1 ATP synthase delta/epsilon subunit, N-terminal"/>
    <property type="match status" value="1"/>
</dbReference>
<dbReference type="STRING" id="454194.PYK22_02956"/>
<comment type="function">
    <text evidence="1 10">Produces ATP from ADP in the presence of a proton gradient across the membrane.</text>
</comment>
<dbReference type="InterPro" id="IPR001469">
    <property type="entry name" value="ATP_synth_F1_dsu/esu"/>
</dbReference>
<evidence type="ECO:0000256" key="3">
    <source>
        <dbReference type="ARBA" id="ARBA00005712"/>
    </source>
</evidence>
<dbReference type="SUPFAM" id="SSF46604">
    <property type="entry name" value="Epsilon subunit of F1F0-ATP synthase C-terminal domain"/>
    <property type="match status" value="1"/>
</dbReference>
<dbReference type="GO" id="GO:0005524">
    <property type="term" value="F:ATP binding"/>
    <property type="evidence" value="ECO:0007669"/>
    <property type="project" value="UniProtKB-UniRule"/>
</dbReference>
<dbReference type="PANTHER" id="PTHR13822:SF10">
    <property type="entry name" value="ATP SYNTHASE EPSILON CHAIN, CHLOROPLASTIC"/>
    <property type="match status" value="1"/>
</dbReference>
<organism evidence="14 15">
    <name type="scientific">Pyrinomonas methylaliphatogenes</name>
    <dbReference type="NCBI Taxonomy" id="454194"/>
    <lineage>
        <taxon>Bacteria</taxon>
        <taxon>Pseudomonadati</taxon>
        <taxon>Acidobacteriota</taxon>
        <taxon>Blastocatellia</taxon>
        <taxon>Blastocatellales</taxon>
        <taxon>Pyrinomonadaceae</taxon>
        <taxon>Pyrinomonas</taxon>
    </lineage>
</organism>
<keyword evidence="9 10" id="KW-0066">ATP synthesis</keyword>
<dbReference type="Proteomes" id="UP000031518">
    <property type="component" value="Unassembled WGS sequence"/>
</dbReference>
<evidence type="ECO:0000256" key="5">
    <source>
        <dbReference type="ARBA" id="ARBA00022448"/>
    </source>
</evidence>
<keyword evidence="10" id="KW-0375">Hydrogen ion transport</keyword>
<evidence type="ECO:0000256" key="6">
    <source>
        <dbReference type="ARBA" id="ARBA00023065"/>
    </source>
</evidence>
<dbReference type="EMBL" id="CBXV010000008">
    <property type="protein sequence ID" value="CDM66915.1"/>
    <property type="molecule type" value="Genomic_DNA"/>
</dbReference>
<keyword evidence="14" id="KW-0378">Hydrolase</keyword>
<dbReference type="Pfam" id="PF00401">
    <property type="entry name" value="ATP-synt_DE"/>
    <property type="match status" value="1"/>
</dbReference>
<evidence type="ECO:0000256" key="1">
    <source>
        <dbReference type="ARBA" id="ARBA00003543"/>
    </source>
</evidence>
<dbReference type="InterPro" id="IPR020547">
    <property type="entry name" value="ATP_synth_F1_esu_C"/>
</dbReference>
<keyword evidence="10" id="KW-1003">Cell membrane</keyword>
<evidence type="ECO:0000259" key="12">
    <source>
        <dbReference type="Pfam" id="PF00401"/>
    </source>
</evidence>
<dbReference type="NCBIfam" id="TIGR01216">
    <property type="entry name" value="ATP_synt_epsi"/>
    <property type="match status" value="1"/>
</dbReference>
<protein>
    <recommendedName>
        <fullName evidence="10">ATP synthase epsilon chain</fullName>
    </recommendedName>
    <alternativeName>
        <fullName evidence="10">ATP synthase F1 sector epsilon subunit</fullName>
    </alternativeName>
    <alternativeName>
        <fullName evidence="10">F-ATPase epsilon subunit</fullName>
    </alternativeName>
</protein>
<evidence type="ECO:0000313" key="15">
    <source>
        <dbReference type="Proteomes" id="UP000031518"/>
    </source>
</evidence>
<dbReference type="Gene3D" id="1.20.5.440">
    <property type="entry name" value="ATP synthase delta/epsilon subunit, C-terminal domain"/>
    <property type="match status" value="1"/>
</dbReference>
<dbReference type="NCBIfam" id="NF009980">
    <property type="entry name" value="PRK13446.1"/>
    <property type="match status" value="1"/>
</dbReference>
<reference evidence="14 15" key="2">
    <citation type="submission" date="2015-01" db="EMBL/GenBank/DDBJ databases">
        <title>Complete genome sequence of Pyrinomonas methylaliphatogenes type strain K22T.</title>
        <authorList>
            <person name="Lee K.C.Y."/>
            <person name="Power J.F."/>
            <person name="Dunfield P.F."/>
            <person name="Morgan X.C."/>
            <person name="Huttenhower C."/>
            <person name="Stott M.B."/>
        </authorList>
    </citation>
    <scope>NUCLEOTIDE SEQUENCE [LARGE SCALE GENOMIC DNA]</scope>
    <source>
        <strain evidence="14 15">K22</strain>
    </source>
</reference>
<evidence type="ECO:0000256" key="7">
    <source>
        <dbReference type="ARBA" id="ARBA00023136"/>
    </source>
</evidence>
<feature type="domain" description="ATP synthase epsilon subunit C-terminal" evidence="12">
    <location>
        <begin position="87"/>
        <end position="133"/>
    </location>
</feature>
<dbReference type="SUPFAM" id="SSF51344">
    <property type="entry name" value="Epsilon subunit of F1F0-ATP synthase N-terminal domain"/>
    <property type="match status" value="1"/>
</dbReference>
<keyword evidence="5 10" id="KW-0813">Transport</keyword>
<proteinExistence type="inferred from homology"/>
<comment type="subunit">
    <text evidence="4 10 11">F-type ATPases have 2 components, CF(1) - the catalytic core - and CF(0) - the membrane proton channel. CF(1) has five subunits: alpha(3), beta(3), gamma(1), delta(1), epsilon(1). CF(0) has three main subunits: a, b and c.</text>
</comment>
<dbReference type="GO" id="GO:0045259">
    <property type="term" value="C:proton-transporting ATP synthase complex"/>
    <property type="evidence" value="ECO:0007669"/>
    <property type="project" value="UniProtKB-KW"/>
</dbReference>
<evidence type="ECO:0000256" key="11">
    <source>
        <dbReference type="RuleBase" id="RU003656"/>
    </source>
</evidence>
<dbReference type="InterPro" id="IPR036794">
    <property type="entry name" value="ATP_F1_dsu/esu_C_sf"/>
</dbReference>
<evidence type="ECO:0000256" key="10">
    <source>
        <dbReference type="HAMAP-Rule" id="MF_00530"/>
    </source>
</evidence>
<dbReference type="InterPro" id="IPR036771">
    <property type="entry name" value="ATPsynth_dsu/esu_N"/>
</dbReference>
<evidence type="ECO:0000313" key="14">
    <source>
        <dbReference type="EMBL" id="CDM66915.1"/>
    </source>
</evidence>
<reference evidence="14 15" key="1">
    <citation type="submission" date="2013-12" db="EMBL/GenBank/DDBJ databases">
        <authorList>
            <person name="Stott M."/>
        </authorList>
    </citation>
    <scope>NUCLEOTIDE SEQUENCE [LARGE SCALE GENOMIC DNA]</scope>
    <source>
        <strain evidence="14 15">K22</strain>
    </source>
</reference>